<dbReference type="GO" id="GO:0061630">
    <property type="term" value="F:ubiquitin protein ligase activity"/>
    <property type="evidence" value="ECO:0000318"/>
    <property type="project" value="GO_Central"/>
</dbReference>
<dbReference type="InParanoid" id="A0A2I2ZFF2"/>
<dbReference type="InterPro" id="IPR027370">
    <property type="entry name" value="Znf-RING_euk"/>
</dbReference>
<dbReference type="PROSITE" id="PS00518">
    <property type="entry name" value="ZF_RING_1"/>
    <property type="match status" value="1"/>
</dbReference>
<evidence type="ECO:0000256" key="2">
    <source>
        <dbReference type="ARBA" id="ARBA00022771"/>
    </source>
</evidence>
<dbReference type="GO" id="GO:0008270">
    <property type="term" value="F:zinc ion binding"/>
    <property type="evidence" value="ECO:0007669"/>
    <property type="project" value="UniProtKB-KW"/>
</dbReference>
<reference evidence="7" key="3">
    <citation type="submission" date="2025-08" db="UniProtKB">
        <authorList>
            <consortium name="Ensembl"/>
        </authorList>
    </citation>
    <scope>IDENTIFICATION</scope>
</reference>
<dbReference type="PANTHER" id="PTHR22791:SF14">
    <property type="entry name" value="RING FINGER PROTEIN 227"/>
    <property type="match status" value="1"/>
</dbReference>
<evidence type="ECO:0000313" key="7">
    <source>
        <dbReference type="Ensembl" id="ENSGGOP00000045802.1"/>
    </source>
</evidence>
<sequence>MQLLVRVPSLPERGELDCNICYRPFNLGCRAPRRLPGTARARCGHTICTACLREMAARGDGGGAAARVVRLRRVVTCPFCRAPSQLPRGGLTEMALDSDLWSRLEEKARAKCERDEAGNPAKESSDADGEAEEEGESEKGAGPRSAGWRALRRLCDSVLAPVRRWRRPLPSNVLYCPEIKDIGHLTRCTL</sequence>
<dbReference type="SMART" id="SM00184">
    <property type="entry name" value="RING"/>
    <property type="match status" value="1"/>
</dbReference>
<evidence type="ECO:0000256" key="1">
    <source>
        <dbReference type="ARBA" id="ARBA00022723"/>
    </source>
</evidence>
<reference evidence="7" key="4">
    <citation type="submission" date="2025-09" db="UniProtKB">
        <authorList>
            <consortium name="Ensembl"/>
        </authorList>
    </citation>
    <scope>IDENTIFICATION</scope>
</reference>
<dbReference type="InterPro" id="IPR027952">
    <property type="entry name" value="DUF4632"/>
</dbReference>
<evidence type="ECO:0000256" key="5">
    <source>
        <dbReference type="SAM" id="MobiDB-lite"/>
    </source>
</evidence>
<dbReference type="PROSITE" id="PS50089">
    <property type="entry name" value="ZF_RING_2"/>
    <property type="match status" value="1"/>
</dbReference>
<feature type="compositionally biased region" description="Acidic residues" evidence="5">
    <location>
        <begin position="126"/>
        <end position="136"/>
    </location>
</feature>
<evidence type="ECO:0000256" key="3">
    <source>
        <dbReference type="ARBA" id="ARBA00022833"/>
    </source>
</evidence>
<dbReference type="Ensembl" id="ENSGGOT00000062831.1">
    <property type="protein sequence ID" value="ENSGGOP00000045802.1"/>
    <property type="gene ID" value="ENSGGOG00000042011.1"/>
</dbReference>
<keyword evidence="8" id="KW-1185">Reference proteome</keyword>
<dbReference type="InterPro" id="IPR051435">
    <property type="entry name" value="RING_finger_E3_ubiq-ligases"/>
</dbReference>
<dbReference type="GO" id="GO:0016567">
    <property type="term" value="P:protein ubiquitination"/>
    <property type="evidence" value="ECO:0000318"/>
    <property type="project" value="GO_Central"/>
</dbReference>
<reference evidence="8" key="1">
    <citation type="submission" date="2011-05" db="EMBL/GenBank/DDBJ databases">
        <title>Insights into the evolution of the great apes provided by the gorilla genome.</title>
        <authorList>
            <person name="Scally A."/>
        </authorList>
    </citation>
    <scope>NUCLEOTIDE SEQUENCE [LARGE SCALE GENOMIC DNA]</scope>
</reference>
<keyword evidence="3" id="KW-0862">Zinc</keyword>
<keyword evidence="2 4" id="KW-0863">Zinc-finger</keyword>
<proteinExistence type="predicted"/>
<keyword evidence="1" id="KW-0479">Metal-binding</keyword>
<dbReference type="InterPro" id="IPR013083">
    <property type="entry name" value="Znf_RING/FYVE/PHD"/>
</dbReference>
<organism evidence="7 8">
    <name type="scientific">Gorilla gorilla gorilla</name>
    <name type="common">Western lowland gorilla</name>
    <dbReference type="NCBI Taxonomy" id="9595"/>
    <lineage>
        <taxon>Eukaryota</taxon>
        <taxon>Metazoa</taxon>
        <taxon>Chordata</taxon>
        <taxon>Craniata</taxon>
        <taxon>Vertebrata</taxon>
        <taxon>Euteleostomi</taxon>
        <taxon>Mammalia</taxon>
        <taxon>Eutheria</taxon>
        <taxon>Euarchontoglires</taxon>
        <taxon>Primates</taxon>
        <taxon>Haplorrhini</taxon>
        <taxon>Catarrhini</taxon>
        <taxon>Hominidae</taxon>
        <taxon>Gorilla</taxon>
    </lineage>
</organism>
<evidence type="ECO:0000256" key="4">
    <source>
        <dbReference type="PROSITE-ProRule" id="PRU00175"/>
    </source>
</evidence>
<protein>
    <submittedName>
        <fullName evidence="7">Ring finger protein 227</fullName>
    </submittedName>
</protein>
<feature type="region of interest" description="Disordered" evidence="5">
    <location>
        <begin position="111"/>
        <end position="144"/>
    </location>
</feature>
<reference evidence="7 8" key="2">
    <citation type="journal article" date="2012" name="Nature">
        <title>Insights into hominid evolution from the gorilla genome sequence.</title>
        <authorList>
            <person name="Scally A."/>
            <person name="Dutheil J.Y."/>
            <person name="Hillier L.W."/>
            <person name="Jordan G.E."/>
            <person name="Goodhead I."/>
            <person name="Herrero J."/>
            <person name="Hobolth A."/>
            <person name="Lappalainen T."/>
            <person name="Mailund T."/>
            <person name="Marques-Bonet T."/>
            <person name="McCarthy S."/>
            <person name="Montgomery S.H."/>
            <person name="Schwalie P.C."/>
            <person name="Tang Y.A."/>
            <person name="Ward M.C."/>
            <person name="Xue Y."/>
            <person name="Yngvadottir B."/>
            <person name="Alkan C."/>
            <person name="Andersen L.N."/>
            <person name="Ayub Q."/>
            <person name="Ball E.V."/>
            <person name="Beal K."/>
            <person name="Bradley B.J."/>
            <person name="Chen Y."/>
            <person name="Clee C.M."/>
            <person name="Fitzgerald S."/>
            <person name="Graves T.A."/>
            <person name="Gu Y."/>
            <person name="Heath P."/>
            <person name="Heger A."/>
            <person name="Karakoc E."/>
            <person name="Kolb-Kokocinski A."/>
            <person name="Laird G.K."/>
            <person name="Lunter G."/>
            <person name="Meader S."/>
            <person name="Mort M."/>
            <person name="Mullikin J.C."/>
            <person name="Munch K."/>
            <person name="O'Connor T.D."/>
            <person name="Phillips A.D."/>
            <person name="Prado-Martinez J."/>
            <person name="Rogers A.S."/>
            <person name="Sajjadian S."/>
            <person name="Schmidt D."/>
            <person name="Shaw K."/>
            <person name="Simpson J.T."/>
            <person name="Stenson P.D."/>
            <person name="Turner D.J."/>
            <person name="Vigilant L."/>
            <person name="Vilella A.J."/>
            <person name="Whitener W."/>
            <person name="Zhu B."/>
            <person name="Cooper D.N."/>
            <person name="de Jong P."/>
            <person name="Dermitzakis E.T."/>
            <person name="Eichler E.E."/>
            <person name="Flicek P."/>
            <person name="Goldman N."/>
            <person name="Mundy N.I."/>
            <person name="Ning Z."/>
            <person name="Odom D.T."/>
            <person name="Ponting C.P."/>
            <person name="Quail M.A."/>
            <person name="Ryder O.A."/>
            <person name="Searle S.M."/>
            <person name="Warren W.C."/>
            <person name="Wilson R.K."/>
            <person name="Schierup M.H."/>
            <person name="Rogers J."/>
            <person name="Tyler-Smith C."/>
            <person name="Durbin R."/>
        </authorList>
    </citation>
    <scope>NUCLEOTIDE SEQUENCE [LARGE SCALE GENOMIC DNA]</scope>
</reference>
<accession>A0A2I2ZFF2</accession>
<dbReference type="SUPFAM" id="SSF57850">
    <property type="entry name" value="RING/U-box"/>
    <property type="match status" value="1"/>
</dbReference>
<feature type="domain" description="RING-type" evidence="6">
    <location>
        <begin position="18"/>
        <end position="81"/>
    </location>
</feature>
<dbReference type="InterPro" id="IPR017907">
    <property type="entry name" value="Znf_RING_CS"/>
</dbReference>
<dbReference type="GeneTree" id="ENSGT00390000002475"/>
<evidence type="ECO:0000259" key="6">
    <source>
        <dbReference type="PROSITE" id="PS50089"/>
    </source>
</evidence>
<evidence type="ECO:0000313" key="8">
    <source>
        <dbReference type="Proteomes" id="UP000001519"/>
    </source>
</evidence>
<dbReference type="PANTHER" id="PTHR22791">
    <property type="entry name" value="RING-TYPE DOMAIN-CONTAINING PROTEIN"/>
    <property type="match status" value="1"/>
</dbReference>
<dbReference type="Pfam" id="PF13445">
    <property type="entry name" value="zf-RING_UBOX"/>
    <property type="match status" value="1"/>
</dbReference>
<name>A0A2I2ZFF2_GORGO</name>
<dbReference type="Bgee" id="ENSGGOG00000042011">
    <property type="expression patterns" value="Expressed in testis and 6 other cell types or tissues"/>
</dbReference>
<dbReference type="AlphaFoldDB" id="A0A2I2ZFF2"/>
<dbReference type="STRING" id="9593.ENSGGOP00000045802"/>
<gene>
    <name evidence="7" type="primary">RNF227</name>
</gene>
<dbReference type="Pfam" id="PF15451">
    <property type="entry name" value="DUF4632"/>
    <property type="match status" value="1"/>
</dbReference>
<dbReference type="InterPro" id="IPR001841">
    <property type="entry name" value="Znf_RING"/>
</dbReference>
<dbReference type="EMBL" id="CABD030103524">
    <property type="status" value="NOT_ANNOTATED_CDS"/>
    <property type="molecule type" value="Genomic_DNA"/>
</dbReference>
<dbReference type="Gene3D" id="3.30.40.10">
    <property type="entry name" value="Zinc/RING finger domain, C3HC4 (zinc finger)"/>
    <property type="match status" value="1"/>
</dbReference>
<dbReference type="OMA" id="CPRELHC"/>
<dbReference type="Proteomes" id="UP000001519">
    <property type="component" value="Chromosome 17"/>
</dbReference>
<dbReference type="FunCoup" id="A0A2I2ZFF2">
    <property type="interactions" value="36"/>
</dbReference>